<reference evidence="1" key="2">
    <citation type="submission" date="2020-09" db="EMBL/GenBank/DDBJ databases">
        <authorList>
            <person name="Sun Q."/>
            <person name="Zhou Y."/>
        </authorList>
    </citation>
    <scope>NUCLEOTIDE SEQUENCE</scope>
    <source>
        <strain evidence="1">CGMCC 1.12754</strain>
    </source>
</reference>
<dbReference type="Proteomes" id="UP000622860">
    <property type="component" value="Unassembled WGS sequence"/>
</dbReference>
<evidence type="ECO:0000313" key="2">
    <source>
        <dbReference type="Proteomes" id="UP000622860"/>
    </source>
</evidence>
<dbReference type="SUPFAM" id="SSF88697">
    <property type="entry name" value="PUA domain-like"/>
    <property type="match status" value="1"/>
</dbReference>
<comment type="caution">
    <text evidence="1">The sequence shown here is derived from an EMBL/GenBank/DDBJ whole genome shotgun (WGS) entry which is preliminary data.</text>
</comment>
<name>A0A917H656_9BACI</name>
<gene>
    <name evidence="1" type="ORF">GCM10011398_10320</name>
</gene>
<protein>
    <recommendedName>
        <fullName evidence="3">ASCH domain-containing protein</fullName>
    </recommendedName>
</protein>
<evidence type="ECO:0000313" key="1">
    <source>
        <dbReference type="EMBL" id="GGG68406.1"/>
    </source>
</evidence>
<organism evidence="1 2">
    <name type="scientific">Virgibacillus oceani</name>
    <dbReference type="NCBI Taxonomy" id="1479511"/>
    <lineage>
        <taxon>Bacteria</taxon>
        <taxon>Bacillati</taxon>
        <taxon>Bacillota</taxon>
        <taxon>Bacilli</taxon>
        <taxon>Bacillales</taxon>
        <taxon>Bacillaceae</taxon>
        <taxon>Virgibacillus</taxon>
    </lineage>
</organism>
<evidence type="ECO:0008006" key="3">
    <source>
        <dbReference type="Google" id="ProtNLM"/>
    </source>
</evidence>
<accession>A0A917H656</accession>
<dbReference type="RefSeq" id="WP_188454267.1">
    <property type="nucleotide sequence ID" value="NZ_BMFR01000002.1"/>
</dbReference>
<dbReference type="EMBL" id="BMFR01000002">
    <property type="protein sequence ID" value="GGG68406.1"/>
    <property type="molecule type" value="Genomic_DNA"/>
</dbReference>
<reference evidence="1" key="1">
    <citation type="journal article" date="2014" name="Int. J. Syst. Evol. Microbiol.">
        <title>Complete genome sequence of Corynebacterium casei LMG S-19264T (=DSM 44701T), isolated from a smear-ripened cheese.</title>
        <authorList>
            <consortium name="US DOE Joint Genome Institute (JGI-PGF)"/>
            <person name="Walter F."/>
            <person name="Albersmeier A."/>
            <person name="Kalinowski J."/>
            <person name="Ruckert C."/>
        </authorList>
    </citation>
    <scope>NUCLEOTIDE SEQUENCE</scope>
    <source>
        <strain evidence="1">CGMCC 1.12754</strain>
    </source>
</reference>
<sequence length="106" mass="12388">MSNEKKDINLLITKQKDIEKIINGEKTAVRRNDRYADKGDTLELDGHQFIVENVYHQKLGQVTEENARQEGYRNLDEYIQALTSIHHGSVWDPNLEVWAHELTKKN</sequence>
<dbReference type="InterPro" id="IPR015947">
    <property type="entry name" value="PUA-like_sf"/>
</dbReference>
<dbReference type="AlphaFoldDB" id="A0A917H656"/>
<proteinExistence type="predicted"/>
<keyword evidence="2" id="KW-1185">Reference proteome</keyword>